<sequence length="96" mass="10281">MLGSLCTEGSSSLLNLSRSGKEHVFQTPRIPLSFGVIIDSFGLLLPIIVPGYANSSADTDASTMELGEFRFQGPLYACMQDSSELIQSPGQVDPQN</sequence>
<dbReference type="Proteomes" id="UP001372338">
    <property type="component" value="Unassembled WGS sequence"/>
</dbReference>
<dbReference type="EMBL" id="JAYWIO010000006">
    <property type="protein sequence ID" value="KAK7255610.1"/>
    <property type="molecule type" value="Genomic_DNA"/>
</dbReference>
<proteinExistence type="predicted"/>
<keyword evidence="2" id="KW-1185">Reference proteome</keyword>
<name>A0AAN9HX33_CROPI</name>
<evidence type="ECO:0000313" key="2">
    <source>
        <dbReference type="Proteomes" id="UP001372338"/>
    </source>
</evidence>
<gene>
    <name evidence="1" type="ORF">RIF29_29024</name>
</gene>
<accession>A0AAN9HX33</accession>
<comment type="caution">
    <text evidence="1">The sequence shown here is derived from an EMBL/GenBank/DDBJ whole genome shotgun (WGS) entry which is preliminary data.</text>
</comment>
<organism evidence="1 2">
    <name type="scientific">Crotalaria pallida</name>
    <name type="common">Smooth rattlebox</name>
    <name type="synonym">Crotalaria striata</name>
    <dbReference type="NCBI Taxonomy" id="3830"/>
    <lineage>
        <taxon>Eukaryota</taxon>
        <taxon>Viridiplantae</taxon>
        <taxon>Streptophyta</taxon>
        <taxon>Embryophyta</taxon>
        <taxon>Tracheophyta</taxon>
        <taxon>Spermatophyta</taxon>
        <taxon>Magnoliopsida</taxon>
        <taxon>eudicotyledons</taxon>
        <taxon>Gunneridae</taxon>
        <taxon>Pentapetalae</taxon>
        <taxon>rosids</taxon>
        <taxon>fabids</taxon>
        <taxon>Fabales</taxon>
        <taxon>Fabaceae</taxon>
        <taxon>Papilionoideae</taxon>
        <taxon>50 kb inversion clade</taxon>
        <taxon>genistoids sensu lato</taxon>
        <taxon>core genistoids</taxon>
        <taxon>Crotalarieae</taxon>
        <taxon>Crotalaria</taxon>
    </lineage>
</organism>
<protein>
    <submittedName>
        <fullName evidence="1">Uncharacterized protein</fullName>
    </submittedName>
</protein>
<reference evidence="1 2" key="1">
    <citation type="submission" date="2024-01" db="EMBL/GenBank/DDBJ databases">
        <title>The genomes of 5 underutilized Papilionoideae crops provide insights into root nodulation and disease resistanc.</title>
        <authorList>
            <person name="Yuan L."/>
        </authorList>
    </citation>
    <scope>NUCLEOTIDE SEQUENCE [LARGE SCALE GENOMIC DNA]</scope>
    <source>
        <strain evidence="1">ZHUSHIDOU_FW_LH</strain>
        <tissue evidence="1">Leaf</tissue>
    </source>
</reference>
<dbReference type="AlphaFoldDB" id="A0AAN9HX33"/>
<evidence type="ECO:0000313" key="1">
    <source>
        <dbReference type="EMBL" id="KAK7255610.1"/>
    </source>
</evidence>